<evidence type="ECO:0000256" key="1">
    <source>
        <dbReference type="ARBA" id="ARBA00001933"/>
    </source>
</evidence>
<organism evidence="6 7">
    <name type="scientific">Pedobacter xixiisoli</name>
    <dbReference type="NCBI Taxonomy" id="1476464"/>
    <lineage>
        <taxon>Bacteria</taxon>
        <taxon>Pseudomonadati</taxon>
        <taxon>Bacteroidota</taxon>
        <taxon>Sphingobacteriia</taxon>
        <taxon>Sphingobacteriales</taxon>
        <taxon>Sphingobacteriaceae</taxon>
        <taxon>Pedobacter</taxon>
    </lineage>
</organism>
<dbReference type="InterPro" id="IPR015424">
    <property type="entry name" value="PyrdxlP-dep_Trfase"/>
</dbReference>
<dbReference type="EMBL" id="OCMT01000002">
    <property type="protein sequence ID" value="SOD15054.1"/>
    <property type="molecule type" value="Genomic_DNA"/>
</dbReference>
<dbReference type="Gene3D" id="3.90.1150.10">
    <property type="entry name" value="Aspartate Aminotransferase, domain 1"/>
    <property type="match status" value="1"/>
</dbReference>
<dbReference type="InterPro" id="IPR015421">
    <property type="entry name" value="PyrdxlP-dep_Trfase_major"/>
</dbReference>
<keyword evidence="6" id="KW-0456">Lyase</keyword>
<feature type="domain" description="Aminotransferase class V" evidence="5">
    <location>
        <begin position="24"/>
        <end position="390"/>
    </location>
</feature>
<evidence type="ECO:0000256" key="4">
    <source>
        <dbReference type="RuleBase" id="RU004504"/>
    </source>
</evidence>
<dbReference type="InterPro" id="IPR000192">
    <property type="entry name" value="Aminotrans_V_dom"/>
</dbReference>
<dbReference type="PANTHER" id="PTHR43586">
    <property type="entry name" value="CYSTEINE DESULFURASE"/>
    <property type="match status" value="1"/>
</dbReference>
<keyword evidence="2" id="KW-0663">Pyridoxal phosphate</keyword>
<dbReference type="Pfam" id="PF00266">
    <property type="entry name" value="Aminotran_5"/>
    <property type="match status" value="1"/>
</dbReference>
<keyword evidence="7" id="KW-1185">Reference proteome</keyword>
<sequence length="397" mass="44913">MQHSFLNMDINQIRKDTLGCADKIFLNSAGSSLMPKTVVEKTINYLKEEEQFGGYFIANQQTEQVNQFYVEVARMLNCRAENIAFANSNTDAYAKVLSSIPFKSGDCIITTDDDYISNHIAFISLKKRFNVEVYRTKNLANHEIDLEDLESLIKKHQPKLVAVTHIPTNSGLIQDVEAVGRLCKAHHILYLIDACQSVGQLVVDVQQIGCDFLTATGRKFLRGPRGTGFLYISDNALAQNLKPLFIDMKGANWTSFEDYQPTHTAKAFEFFEQSYAAMIGFTEAIRYANEIGLANIQNYNEQLSSELRKLLAENSSIKVLDQGNRLGSIVTFNHHKLALTELQNLLSNNQVYHSVSFKGSALIDFTKKNVDWAIRFSPHYFNTLEEIEKVGKLLREV</sequence>
<comment type="similarity">
    <text evidence="3">Belongs to the class-V pyridoxal-phosphate-dependent aminotransferase family.</text>
</comment>
<dbReference type="InterPro" id="IPR015422">
    <property type="entry name" value="PyrdxlP-dep_Trfase_small"/>
</dbReference>
<evidence type="ECO:0000313" key="7">
    <source>
        <dbReference type="Proteomes" id="UP000219281"/>
    </source>
</evidence>
<evidence type="ECO:0000259" key="5">
    <source>
        <dbReference type="Pfam" id="PF00266"/>
    </source>
</evidence>
<reference evidence="7" key="1">
    <citation type="submission" date="2017-09" db="EMBL/GenBank/DDBJ databases">
        <authorList>
            <person name="Varghese N."/>
            <person name="Submissions S."/>
        </authorList>
    </citation>
    <scope>NUCLEOTIDE SEQUENCE [LARGE SCALE GENOMIC DNA]</scope>
    <source>
        <strain evidence="7">CGMCC 1.12803</strain>
    </source>
</reference>
<dbReference type="InterPro" id="IPR020578">
    <property type="entry name" value="Aminotrans_V_PyrdxlP_BS"/>
</dbReference>
<comment type="cofactor">
    <cofactor evidence="1 4">
        <name>pyridoxal 5'-phosphate</name>
        <dbReference type="ChEBI" id="CHEBI:597326"/>
    </cofactor>
</comment>
<evidence type="ECO:0000256" key="2">
    <source>
        <dbReference type="ARBA" id="ARBA00022898"/>
    </source>
</evidence>
<dbReference type="Gene3D" id="3.40.640.10">
    <property type="entry name" value="Type I PLP-dependent aspartate aminotransferase-like (Major domain)"/>
    <property type="match status" value="1"/>
</dbReference>
<dbReference type="GO" id="GO:0016829">
    <property type="term" value="F:lyase activity"/>
    <property type="evidence" value="ECO:0007669"/>
    <property type="project" value="UniProtKB-KW"/>
</dbReference>
<dbReference type="AlphaFoldDB" id="A0A285ZZI8"/>
<name>A0A285ZZI8_9SPHI</name>
<accession>A0A285ZZI8</accession>
<dbReference type="Proteomes" id="UP000219281">
    <property type="component" value="Unassembled WGS sequence"/>
</dbReference>
<dbReference type="SUPFAM" id="SSF53383">
    <property type="entry name" value="PLP-dependent transferases"/>
    <property type="match status" value="1"/>
</dbReference>
<gene>
    <name evidence="6" type="ORF">SAMN06297358_2027</name>
</gene>
<dbReference type="PANTHER" id="PTHR43586:SF24">
    <property type="entry name" value="BLR4730 PROTEIN"/>
    <property type="match status" value="1"/>
</dbReference>
<proteinExistence type="inferred from homology"/>
<evidence type="ECO:0000313" key="6">
    <source>
        <dbReference type="EMBL" id="SOD15054.1"/>
    </source>
</evidence>
<dbReference type="PROSITE" id="PS00595">
    <property type="entry name" value="AA_TRANSFER_CLASS_5"/>
    <property type="match status" value="1"/>
</dbReference>
<protein>
    <submittedName>
        <fullName evidence="6">Selenocysteine lyase/Cysteine desulfurase</fullName>
    </submittedName>
</protein>
<evidence type="ECO:0000256" key="3">
    <source>
        <dbReference type="RuleBase" id="RU004075"/>
    </source>
</evidence>